<keyword evidence="7" id="KW-1185">Reference proteome</keyword>
<proteinExistence type="predicted"/>
<dbReference type="AlphaFoldDB" id="A0AAN6Q0L7"/>
<dbReference type="EMBL" id="MU863636">
    <property type="protein sequence ID" value="KAK4101258.1"/>
    <property type="molecule type" value="Genomic_DNA"/>
</dbReference>
<dbReference type="PROSITE" id="PS50865">
    <property type="entry name" value="ZF_MYND_2"/>
    <property type="match status" value="1"/>
</dbReference>
<dbReference type="GO" id="GO:0008270">
    <property type="term" value="F:zinc ion binding"/>
    <property type="evidence" value="ECO:0007669"/>
    <property type="project" value="UniProtKB-KW"/>
</dbReference>
<reference evidence="6" key="2">
    <citation type="submission" date="2023-05" db="EMBL/GenBank/DDBJ databases">
        <authorList>
            <consortium name="Lawrence Berkeley National Laboratory"/>
            <person name="Steindorff A."/>
            <person name="Hensen N."/>
            <person name="Bonometti L."/>
            <person name="Westerberg I."/>
            <person name="Brannstrom I.O."/>
            <person name="Guillou S."/>
            <person name="Cros-Aarteil S."/>
            <person name="Calhoun S."/>
            <person name="Haridas S."/>
            <person name="Kuo A."/>
            <person name="Mondo S."/>
            <person name="Pangilinan J."/>
            <person name="Riley R."/>
            <person name="Labutti K."/>
            <person name="Andreopoulos B."/>
            <person name="Lipzen A."/>
            <person name="Chen C."/>
            <person name="Yanf M."/>
            <person name="Daum C."/>
            <person name="Ng V."/>
            <person name="Clum A."/>
            <person name="Ohm R."/>
            <person name="Martin F."/>
            <person name="Silar P."/>
            <person name="Natvig D."/>
            <person name="Lalanne C."/>
            <person name="Gautier V."/>
            <person name="Ament-Velasquez S.L."/>
            <person name="Kruys A."/>
            <person name="Hutchinson M.I."/>
            <person name="Powell A.J."/>
            <person name="Barry K."/>
            <person name="Miller A.N."/>
            <person name="Grigoriev I.V."/>
            <person name="Debuchy R."/>
            <person name="Gladieux P."/>
            <person name="Thoren M.H."/>
            <person name="Johannesson H."/>
        </authorList>
    </citation>
    <scope>NUCLEOTIDE SEQUENCE</scope>
    <source>
        <strain evidence="6">CBS 757.83</strain>
    </source>
</reference>
<dbReference type="InterPro" id="IPR002893">
    <property type="entry name" value="Znf_MYND"/>
</dbReference>
<organism evidence="6 7">
    <name type="scientific">Parathielavia hyrcaniae</name>
    <dbReference type="NCBI Taxonomy" id="113614"/>
    <lineage>
        <taxon>Eukaryota</taxon>
        <taxon>Fungi</taxon>
        <taxon>Dikarya</taxon>
        <taxon>Ascomycota</taxon>
        <taxon>Pezizomycotina</taxon>
        <taxon>Sordariomycetes</taxon>
        <taxon>Sordariomycetidae</taxon>
        <taxon>Sordariales</taxon>
        <taxon>Chaetomiaceae</taxon>
        <taxon>Parathielavia</taxon>
    </lineage>
</organism>
<evidence type="ECO:0000256" key="4">
    <source>
        <dbReference type="PROSITE-ProRule" id="PRU00134"/>
    </source>
</evidence>
<evidence type="ECO:0000313" key="6">
    <source>
        <dbReference type="EMBL" id="KAK4101258.1"/>
    </source>
</evidence>
<evidence type="ECO:0000259" key="5">
    <source>
        <dbReference type="PROSITE" id="PS50865"/>
    </source>
</evidence>
<dbReference type="SUPFAM" id="SSF144232">
    <property type="entry name" value="HIT/MYND zinc finger-like"/>
    <property type="match status" value="1"/>
</dbReference>
<dbReference type="Pfam" id="PF14737">
    <property type="entry name" value="DUF4470"/>
    <property type="match status" value="1"/>
</dbReference>
<reference evidence="6" key="1">
    <citation type="journal article" date="2023" name="Mol. Phylogenet. Evol.">
        <title>Genome-scale phylogeny and comparative genomics of the fungal order Sordariales.</title>
        <authorList>
            <person name="Hensen N."/>
            <person name="Bonometti L."/>
            <person name="Westerberg I."/>
            <person name="Brannstrom I.O."/>
            <person name="Guillou S."/>
            <person name="Cros-Aarteil S."/>
            <person name="Calhoun S."/>
            <person name="Haridas S."/>
            <person name="Kuo A."/>
            <person name="Mondo S."/>
            <person name="Pangilinan J."/>
            <person name="Riley R."/>
            <person name="LaButti K."/>
            <person name="Andreopoulos B."/>
            <person name="Lipzen A."/>
            <person name="Chen C."/>
            <person name="Yan M."/>
            <person name="Daum C."/>
            <person name="Ng V."/>
            <person name="Clum A."/>
            <person name="Steindorff A."/>
            <person name="Ohm R.A."/>
            <person name="Martin F."/>
            <person name="Silar P."/>
            <person name="Natvig D.O."/>
            <person name="Lalanne C."/>
            <person name="Gautier V."/>
            <person name="Ament-Velasquez S.L."/>
            <person name="Kruys A."/>
            <person name="Hutchinson M.I."/>
            <person name="Powell A.J."/>
            <person name="Barry K."/>
            <person name="Miller A.N."/>
            <person name="Grigoriev I.V."/>
            <person name="Debuchy R."/>
            <person name="Gladieux P."/>
            <person name="Hiltunen Thoren M."/>
            <person name="Johannesson H."/>
        </authorList>
    </citation>
    <scope>NUCLEOTIDE SEQUENCE</scope>
    <source>
        <strain evidence="6">CBS 757.83</strain>
    </source>
</reference>
<evidence type="ECO:0000256" key="1">
    <source>
        <dbReference type="ARBA" id="ARBA00022723"/>
    </source>
</evidence>
<keyword evidence="2 4" id="KW-0863">Zinc-finger</keyword>
<protein>
    <recommendedName>
        <fullName evidence="5">MYND-type domain-containing protein</fullName>
    </recommendedName>
</protein>
<dbReference type="Gene3D" id="6.10.140.2220">
    <property type="match status" value="1"/>
</dbReference>
<comment type="caution">
    <text evidence="6">The sequence shown here is derived from an EMBL/GenBank/DDBJ whole genome shotgun (WGS) entry which is preliminary data.</text>
</comment>
<evidence type="ECO:0000256" key="3">
    <source>
        <dbReference type="ARBA" id="ARBA00022833"/>
    </source>
</evidence>
<evidence type="ECO:0000256" key="2">
    <source>
        <dbReference type="ARBA" id="ARBA00022771"/>
    </source>
</evidence>
<dbReference type="InterPro" id="IPR027974">
    <property type="entry name" value="DUF4470"/>
</dbReference>
<dbReference type="Pfam" id="PF01753">
    <property type="entry name" value="zf-MYND"/>
    <property type="match status" value="1"/>
</dbReference>
<gene>
    <name evidence="6" type="ORF">N658DRAFT_566963</name>
</gene>
<accession>A0AAN6Q0L7</accession>
<sequence length="528" mass="59822">MSLSDFVRAYWTLDTPDCKKFGRYSCKNCLLVLHCGPECQKSHWPTHKTDCKSPVGKPTWTPDWASEKRSPACVGPAVVPFGGKKYLWGNVPAFDVLQLASNEGEDFVGPIRLLFAAQLSQSYRGSVEITLNDRDADVVARNVMMLLVAFVVDNVDEAIECIIHVWYSAFIRESDLAVLQQQIRPLIQDVCGEMKTTMAGDLVAKVWTFWKRSVRLVLPKSAWDRLLSFMQVPAGLTAEKAQKIRKAVTTAESRKDYRDRHLLFETPPHRIARTRFREDGLLLPFGHPRHEFKEPNPTFFQGTDTWPIHDNADPLHGWPSKDVEDTSSGPATADIYSKLLFNLKTSLRAFMDRMSGIQISFRHFQMEVSEDLPGCTDPSHPRQIKVSNISDCGYLGIRRTLAFAVPLLQEPSVNTHATLITLFMNAVSENMTAGDRAARMNSNSRTMKRMLKYLPVKALPTGEYDPMITSSPTLAILFAKELKFPEVAQFYGMAMKEKHTIIEKCPLRLKLRPGQPGAQDEFDRWKRL</sequence>
<dbReference type="Proteomes" id="UP001305647">
    <property type="component" value="Unassembled WGS sequence"/>
</dbReference>
<keyword evidence="3" id="KW-0862">Zinc</keyword>
<keyword evidence="1" id="KW-0479">Metal-binding</keyword>
<evidence type="ECO:0000313" key="7">
    <source>
        <dbReference type="Proteomes" id="UP001305647"/>
    </source>
</evidence>
<name>A0AAN6Q0L7_9PEZI</name>
<feature type="domain" description="MYND-type" evidence="5">
    <location>
        <begin position="15"/>
        <end position="51"/>
    </location>
</feature>